<reference evidence="2 3" key="1">
    <citation type="journal article" date="2015" name="Genome Biol. Evol.">
        <title>Comparative Genomics of a Bacterivorous Green Alga Reveals Evolutionary Causalities and Consequences of Phago-Mixotrophic Mode of Nutrition.</title>
        <authorList>
            <person name="Burns J.A."/>
            <person name="Paasch A."/>
            <person name="Narechania A."/>
            <person name="Kim E."/>
        </authorList>
    </citation>
    <scope>NUCLEOTIDE SEQUENCE [LARGE SCALE GENOMIC DNA]</scope>
    <source>
        <strain evidence="2 3">PLY_AMNH</strain>
    </source>
</reference>
<feature type="compositionally biased region" description="Polar residues" evidence="1">
    <location>
        <begin position="119"/>
        <end position="135"/>
    </location>
</feature>
<evidence type="ECO:0000313" key="3">
    <source>
        <dbReference type="Proteomes" id="UP001190700"/>
    </source>
</evidence>
<organism evidence="2 3">
    <name type="scientific">Cymbomonas tetramitiformis</name>
    <dbReference type="NCBI Taxonomy" id="36881"/>
    <lineage>
        <taxon>Eukaryota</taxon>
        <taxon>Viridiplantae</taxon>
        <taxon>Chlorophyta</taxon>
        <taxon>Pyramimonadophyceae</taxon>
        <taxon>Pyramimonadales</taxon>
        <taxon>Pyramimonadaceae</taxon>
        <taxon>Cymbomonas</taxon>
    </lineage>
</organism>
<comment type="caution">
    <text evidence="2">The sequence shown here is derived from an EMBL/GenBank/DDBJ whole genome shotgun (WGS) entry which is preliminary data.</text>
</comment>
<dbReference type="Proteomes" id="UP001190700">
    <property type="component" value="Unassembled WGS sequence"/>
</dbReference>
<dbReference type="PANTHER" id="PTHR40429">
    <property type="entry name" value="FLAGELLAR ASSOCIATED PROTEIN"/>
    <property type="match status" value="1"/>
</dbReference>
<dbReference type="PANTHER" id="PTHR40429:SF1">
    <property type="entry name" value="FLAGELLAR ASSOCIATED PROTEIN"/>
    <property type="match status" value="1"/>
</dbReference>
<proteinExistence type="predicted"/>
<feature type="region of interest" description="Disordered" evidence="1">
    <location>
        <begin position="98"/>
        <end position="147"/>
    </location>
</feature>
<name>A0AAE0FCR4_9CHLO</name>
<feature type="region of interest" description="Disordered" evidence="1">
    <location>
        <begin position="1"/>
        <end position="76"/>
    </location>
</feature>
<accession>A0AAE0FCR4</accession>
<evidence type="ECO:0008006" key="4">
    <source>
        <dbReference type="Google" id="ProtNLM"/>
    </source>
</evidence>
<evidence type="ECO:0000313" key="2">
    <source>
        <dbReference type="EMBL" id="KAK3257247.1"/>
    </source>
</evidence>
<dbReference type="EMBL" id="LGRX02020808">
    <property type="protein sequence ID" value="KAK3257247.1"/>
    <property type="molecule type" value="Genomic_DNA"/>
</dbReference>
<evidence type="ECO:0000256" key="1">
    <source>
        <dbReference type="SAM" id="MobiDB-lite"/>
    </source>
</evidence>
<dbReference type="AlphaFoldDB" id="A0AAE0FCR4"/>
<keyword evidence="3" id="KW-1185">Reference proteome</keyword>
<protein>
    <recommendedName>
        <fullName evidence="4">Flagellar associated protein</fullName>
    </recommendedName>
</protein>
<sequence length="316" mass="34035">MGKAPEPPSLGRSSMFGKMHLSSRQSAPEYGFGSGDRATRARVHVTEDHAKNANHSFHSPGPIYPPKSSLGKMPLSRNETGYQYTVGRESRFPSYEENKMGFANPTANGKNFSPGAGTYQHTSSVGRQSDSTKPTKPSYVFGNGSRQGETKVFYSKEHAEKDMPRVSPGPVVCNTTSSVGMQPSSVKPTNPSWVLGSESRFKYEHAERASKIPGAGQYEADVALGQQTMSKKKSLPSYSFGTGGREQLRKVFISKDHTKDLSGTNSPGPATVELVGSVGKQVSSKKKSSAAWGFGSAKRFVYNTHKAPGPGAYEPQ</sequence>
<gene>
    <name evidence="2" type="ORF">CYMTET_33657</name>
</gene>